<evidence type="ECO:0000313" key="3">
    <source>
        <dbReference type="Proteomes" id="UP000295304"/>
    </source>
</evidence>
<proteinExistence type="predicted"/>
<dbReference type="GO" id="GO:0004040">
    <property type="term" value="F:amidase activity"/>
    <property type="evidence" value="ECO:0007669"/>
    <property type="project" value="InterPro"/>
</dbReference>
<dbReference type="Pfam" id="PF01832">
    <property type="entry name" value="Glucosaminidase"/>
    <property type="match status" value="1"/>
</dbReference>
<feature type="domain" description="Mannosyl-glycoprotein endo-beta-N-acetylglucosamidase-like" evidence="1">
    <location>
        <begin position="124"/>
        <end position="258"/>
    </location>
</feature>
<keyword evidence="3" id="KW-1185">Reference proteome</keyword>
<dbReference type="EMBL" id="SLZW01000001">
    <property type="protein sequence ID" value="TCS64793.1"/>
    <property type="molecule type" value="Genomic_DNA"/>
</dbReference>
<dbReference type="PANTHER" id="PTHR40572">
    <property type="entry name" value="PROTEIN BAX"/>
    <property type="match status" value="1"/>
</dbReference>
<sequence>MPANRKTEMKPPPPNPRRVIATAAALVLAGAIAGYFWGTSSPRQTLADVRKNIDYDLNAVRENGVVPPHRFLVSLRADLSKVSDLQARKDMFIRILLPHIIMENRRLRAKRAALEKKAHAGDADARKALDRVDIIPTSLALAQGAIESAWGTSRFTREGNAFFGQRTYDDRQSGIVPDGGDGSFKVRTFPTIAAAVRAYMANLNSNPAYADFRARRSALRARGAAITGLALAEHLEPYSERKRAYIESVRQVIRHNNLSDFNAVRLRDFPRP</sequence>
<comment type="caution">
    <text evidence="2">The sequence shown here is derived from an EMBL/GenBank/DDBJ whole genome shotgun (WGS) entry which is preliminary data.</text>
</comment>
<dbReference type="Proteomes" id="UP000295304">
    <property type="component" value="Unassembled WGS sequence"/>
</dbReference>
<dbReference type="InterPro" id="IPR002901">
    <property type="entry name" value="MGlyc_endo_b_GlcNAc-like_dom"/>
</dbReference>
<reference evidence="2 3" key="1">
    <citation type="submission" date="2019-03" db="EMBL/GenBank/DDBJ databases">
        <title>Genomic Encyclopedia of Type Strains, Phase IV (KMG-IV): sequencing the most valuable type-strain genomes for metagenomic binning, comparative biology and taxonomic classification.</title>
        <authorList>
            <person name="Goeker M."/>
        </authorList>
    </citation>
    <scope>NUCLEOTIDE SEQUENCE [LARGE SCALE GENOMIC DNA]</scope>
    <source>
        <strain evidence="2 3">DSM 101688</strain>
    </source>
</reference>
<protein>
    <submittedName>
        <fullName evidence="2">Bax protein</fullName>
    </submittedName>
</protein>
<evidence type="ECO:0000313" key="2">
    <source>
        <dbReference type="EMBL" id="TCS64793.1"/>
    </source>
</evidence>
<dbReference type="Gene3D" id="1.10.530.10">
    <property type="match status" value="1"/>
</dbReference>
<dbReference type="PANTHER" id="PTHR40572:SF1">
    <property type="entry name" value="PROTEIN BAX"/>
    <property type="match status" value="1"/>
</dbReference>
<dbReference type="InterPro" id="IPR053195">
    <property type="entry name" value="Bax-like"/>
</dbReference>
<gene>
    <name evidence="2" type="ORF">EDD55_101122</name>
</gene>
<dbReference type="OrthoDB" id="9788155at2"/>
<name>A0A4R3JHH3_9PROT</name>
<evidence type="ECO:0000259" key="1">
    <source>
        <dbReference type="Pfam" id="PF01832"/>
    </source>
</evidence>
<organism evidence="2 3">
    <name type="scientific">Varunaivibrio sulfuroxidans</name>
    <dbReference type="NCBI Taxonomy" id="1773489"/>
    <lineage>
        <taxon>Bacteria</taxon>
        <taxon>Pseudomonadati</taxon>
        <taxon>Pseudomonadota</taxon>
        <taxon>Alphaproteobacteria</taxon>
        <taxon>Rhodospirillales</taxon>
        <taxon>Magnetovibrionaceae</taxon>
        <taxon>Varunaivibrio</taxon>
    </lineage>
</organism>
<dbReference type="AlphaFoldDB" id="A0A4R3JHH3"/>
<accession>A0A4R3JHH3</accession>